<dbReference type="EMBL" id="PZQS01000010">
    <property type="protein sequence ID" value="PVD23854.1"/>
    <property type="molecule type" value="Genomic_DNA"/>
</dbReference>
<dbReference type="OrthoDB" id="6217644at2759"/>
<evidence type="ECO:0000256" key="2">
    <source>
        <dbReference type="SAM" id="Phobius"/>
    </source>
</evidence>
<name>A0A2T7NRQ1_POMCA</name>
<proteinExistence type="predicted"/>
<protein>
    <submittedName>
        <fullName evidence="3">Uncharacterized protein</fullName>
    </submittedName>
</protein>
<dbReference type="Proteomes" id="UP000245119">
    <property type="component" value="Linkage Group LG10"/>
</dbReference>
<dbReference type="SUPFAM" id="SSF49265">
    <property type="entry name" value="Fibronectin type III"/>
    <property type="match status" value="2"/>
</dbReference>
<keyword evidence="2" id="KW-0472">Membrane</keyword>
<comment type="caution">
    <text evidence="3">The sequence shown here is derived from an EMBL/GenBank/DDBJ whole genome shotgun (WGS) entry which is preliminary data.</text>
</comment>
<gene>
    <name evidence="3" type="ORF">C0Q70_17128</name>
</gene>
<keyword evidence="2" id="KW-1133">Transmembrane helix</keyword>
<reference evidence="3 4" key="1">
    <citation type="submission" date="2018-04" db="EMBL/GenBank/DDBJ databases">
        <title>The genome of golden apple snail Pomacea canaliculata provides insight into stress tolerance and invasive adaptation.</title>
        <authorList>
            <person name="Liu C."/>
            <person name="Liu B."/>
            <person name="Ren Y."/>
            <person name="Zhang Y."/>
            <person name="Wang H."/>
            <person name="Li S."/>
            <person name="Jiang F."/>
            <person name="Yin L."/>
            <person name="Zhang G."/>
            <person name="Qian W."/>
            <person name="Fan W."/>
        </authorList>
    </citation>
    <scope>NUCLEOTIDE SEQUENCE [LARGE SCALE GENOMIC DNA]</scope>
    <source>
        <strain evidence="3">SZHN2017</strain>
        <tissue evidence="3">Muscle</tissue>
    </source>
</reference>
<feature type="region of interest" description="Disordered" evidence="1">
    <location>
        <begin position="667"/>
        <end position="687"/>
    </location>
</feature>
<keyword evidence="4" id="KW-1185">Reference proteome</keyword>
<evidence type="ECO:0000313" key="3">
    <source>
        <dbReference type="EMBL" id="PVD23854.1"/>
    </source>
</evidence>
<sequence length="790" mass="88777">MSQPHRKKFHEEHHTPRPVVDNLCSLLDVGILFIQSLPHRHPGDTQTATELLNHSKDQVPRDDGLPHDMSLACLKPLVNPGKEYGIYRNLEDDEEAMARLNLTNFTYTNTVPWWNSSKPWMNINVTGLNPYSRYNVSIRLIAQYEGLHNGLGGDSFNTSEDVPLEGASFSISPYTCFMGQNSCVSCVIYFKEIPRALRQANVTNYTLEGNLERSQRSMSNCKAGPSFKVYASGEANSIMVESLMPDSFYTLTLTAHTIVGSSQDSACLLDTSDLGDSVDVELEMKSNLDVYKLYWNNARWENKNVTYYVHYCYSDKSFGSFNCKTNRVIEQSDGSKTQKIPKYFGSTAERKSLRPLFFLSVVENGKMSGLYPEKWRYDMDKAPGPVDLKYVMKSDSQPTDLQVMFERTDEDKDNPQHGRPTVFVIRWTKITEKQKQACDSCTVPWIDGFDTLEVESYARGPFLLKGLEPSTLYCVWVRAERVGQNSPWVCASATTGQTGGSSSSNPTLIIVLVLIMFAVLTAAGVFICQWRRRCHGMRDKMKVIWPQPPALVRSTVEDSVSLISPSQQGFVNPFMINTGPRQLLSRDSGIYDGIGDAMCSEFRPGDETEVQEILLPETGINSVFHHTRFEPTMDIVRESPAQASERPDDEESGQGIPRYGLVTAACSDSASSFHGEREEEEENKWENSIKKDVTEDEQITVKFDMKKTPLEKYDLDESAPKEYDPEKSSGMLTSSTDALNLSKLPNFLFGKSDSVVSCDPHEDSEDGEEAKVVSQQNSCARSGHCNLWKC</sequence>
<accession>A0A2T7NRQ1</accession>
<dbReference type="InterPro" id="IPR003961">
    <property type="entry name" value="FN3_dom"/>
</dbReference>
<organism evidence="3 4">
    <name type="scientific">Pomacea canaliculata</name>
    <name type="common">Golden apple snail</name>
    <dbReference type="NCBI Taxonomy" id="400727"/>
    <lineage>
        <taxon>Eukaryota</taxon>
        <taxon>Metazoa</taxon>
        <taxon>Spiralia</taxon>
        <taxon>Lophotrochozoa</taxon>
        <taxon>Mollusca</taxon>
        <taxon>Gastropoda</taxon>
        <taxon>Caenogastropoda</taxon>
        <taxon>Architaenioglossa</taxon>
        <taxon>Ampullarioidea</taxon>
        <taxon>Ampullariidae</taxon>
        <taxon>Pomacea</taxon>
    </lineage>
</organism>
<evidence type="ECO:0000256" key="1">
    <source>
        <dbReference type="SAM" id="MobiDB-lite"/>
    </source>
</evidence>
<dbReference type="AlphaFoldDB" id="A0A2T7NRQ1"/>
<dbReference type="InterPro" id="IPR036116">
    <property type="entry name" value="FN3_sf"/>
</dbReference>
<evidence type="ECO:0000313" key="4">
    <source>
        <dbReference type="Proteomes" id="UP000245119"/>
    </source>
</evidence>
<keyword evidence="2" id="KW-0812">Transmembrane</keyword>
<feature type="transmembrane region" description="Helical" evidence="2">
    <location>
        <begin position="508"/>
        <end position="528"/>
    </location>
</feature>
<dbReference type="CDD" id="cd00063">
    <property type="entry name" value="FN3"/>
    <property type="match status" value="1"/>
</dbReference>